<evidence type="ECO:0000256" key="4">
    <source>
        <dbReference type="SAM" id="Phobius"/>
    </source>
</evidence>
<name>A0AAV5JQ55_9ROSI</name>
<protein>
    <recommendedName>
        <fullName evidence="7">WAT1-related protein</fullName>
    </recommendedName>
</protein>
<evidence type="ECO:0000256" key="2">
    <source>
        <dbReference type="ARBA" id="ARBA00022989"/>
    </source>
</evidence>
<keyword evidence="3 4" id="KW-0472">Membrane</keyword>
<keyword evidence="2 4" id="KW-1133">Transmembrane helix</keyword>
<evidence type="ECO:0000256" key="1">
    <source>
        <dbReference type="ARBA" id="ARBA00022692"/>
    </source>
</evidence>
<dbReference type="AlphaFoldDB" id="A0AAV5JQ55"/>
<reference evidence="5 6" key="1">
    <citation type="journal article" date="2021" name="Commun. Biol.">
        <title>The genome of Shorea leprosula (Dipterocarpaceae) highlights the ecological relevance of drought in aseasonal tropical rainforests.</title>
        <authorList>
            <person name="Ng K.K.S."/>
            <person name="Kobayashi M.J."/>
            <person name="Fawcett J.A."/>
            <person name="Hatakeyama M."/>
            <person name="Paape T."/>
            <person name="Ng C.H."/>
            <person name="Ang C.C."/>
            <person name="Tnah L.H."/>
            <person name="Lee C.T."/>
            <person name="Nishiyama T."/>
            <person name="Sese J."/>
            <person name="O'Brien M.J."/>
            <person name="Copetti D."/>
            <person name="Mohd Noor M.I."/>
            <person name="Ong R.C."/>
            <person name="Putra M."/>
            <person name="Sireger I.Z."/>
            <person name="Indrioko S."/>
            <person name="Kosugi Y."/>
            <person name="Izuno A."/>
            <person name="Isagi Y."/>
            <person name="Lee S.L."/>
            <person name="Shimizu K.K."/>
        </authorList>
    </citation>
    <scope>NUCLEOTIDE SEQUENCE [LARGE SCALE GENOMIC DNA]</scope>
    <source>
        <strain evidence="5">214</strain>
    </source>
</reference>
<feature type="transmembrane region" description="Helical" evidence="4">
    <location>
        <begin position="154"/>
        <end position="175"/>
    </location>
</feature>
<accession>A0AAV5JQ55</accession>
<evidence type="ECO:0000256" key="3">
    <source>
        <dbReference type="ARBA" id="ARBA00023136"/>
    </source>
</evidence>
<sequence>MFNLAPAMTFVLAICFRMENLGLKTMHGKAKVLGTLVGIGGAMVLAFYKGIQVKIFSTHVHLLHHHQDQAIGHHSSLLGPILSIAACITYSLWLIIQAKMIETYPCPYTSTALMSAIGAIQSTVYVLCTEKDWSQWKLGWSIKLLTVAYTRGPLYVSTFSPLMLIMVAIAGSLFLEEKLYLGRQGDEEVEEEDTVDVGC</sequence>
<gene>
    <name evidence="5" type="ORF">SLEP1_g23651</name>
</gene>
<dbReference type="InterPro" id="IPR030184">
    <property type="entry name" value="WAT1-related"/>
</dbReference>
<keyword evidence="6" id="KW-1185">Reference proteome</keyword>
<dbReference type="Proteomes" id="UP001054252">
    <property type="component" value="Unassembled WGS sequence"/>
</dbReference>
<feature type="transmembrane region" description="Helical" evidence="4">
    <location>
        <begin position="71"/>
        <end position="96"/>
    </location>
</feature>
<dbReference type="EMBL" id="BPVZ01000036">
    <property type="protein sequence ID" value="GKV12520.1"/>
    <property type="molecule type" value="Genomic_DNA"/>
</dbReference>
<organism evidence="5 6">
    <name type="scientific">Rubroshorea leprosula</name>
    <dbReference type="NCBI Taxonomy" id="152421"/>
    <lineage>
        <taxon>Eukaryota</taxon>
        <taxon>Viridiplantae</taxon>
        <taxon>Streptophyta</taxon>
        <taxon>Embryophyta</taxon>
        <taxon>Tracheophyta</taxon>
        <taxon>Spermatophyta</taxon>
        <taxon>Magnoliopsida</taxon>
        <taxon>eudicotyledons</taxon>
        <taxon>Gunneridae</taxon>
        <taxon>Pentapetalae</taxon>
        <taxon>rosids</taxon>
        <taxon>malvids</taxon>
        <taxon>Malvales</taxon>
        <taxon>Dipterocarpaceae</taxon>
        <taxon>Rubroshorea</taxon>
    </lineage>
</organism>
<evidence type="ECO:0008006" key="7">
    <source>
        <dbReference type="Google" id="ProtNLM"/>
    </source>
</evidence>
<evidence type="ECO:0000313" key="5">
    <source>
        <dbReference type="EMBL" id="GKV12520.1"/>
    </source>
</evidence>
<dbReference type="PANTHER" id="PTHR31218">
    <property type="entry name" value="WAT1-RELATED PROTEIN"/>
    <property type="match status" value="1"/>
</dbReference>
<dbReference type="GO" id="GO:0022857">
    <property type="term" value="F:transmembrane transporter activity"/>
    <property type="evidence" value="ECO:0007669"/>
    <property type="project" value="InterPro"/>
</dbReference>
<keyword evidence="1 4" id="KW-0812">Transmembrane</keyword>
<dbReference type="GO" id="GO:0016020">
    <property type="term" value="C:membrane"/>
    <property type="evidence" value="ECO:0007669"/>
    <property type="project" value="InterPro"/>
</dbReference>
<proteinExistence type="predicted"/>
<comment type="caution">
    <text evidence="5">The sequence shown here is derived from an EMBL/GenBank/DDBJ whole genome shotgun (WGS) entry which is preliminary data.</text>
</comment>
<evidence type="ECO:0000313" key="6">
    <source>
        <dbReference type="Proteomes" id="UP001054252"/>
    </source>
</evidence>
<feature type="transmembrane region" description="Helical" evidence="4">
    <location>
        <begin position="32"/>
        <end position="51"/>
    </location>
</feature>